<protein>
    <recommendedName>
        <fullName evidence="3">Regulatory protein zeste</fullName>
    </recommendedName>
</protein>
<evidence type="ECO:0000313" key="1">
    <source>
        <dbReference type="EMBL" id="KAJ6644673.1"/>
    </source>
</evidence>
<organism evidence="1 2">
    <name type="scientific">Pseudolycoriella hygida</name>
    <dbReference type="NCBI Taxonomy" id="35572"/>
    <lineage>
        <taxon>Eukaryota</taxon>
        <taxon>Metazoa</taxon>
        <taxon>Ecdysozoa</taxon>
        <taxon>Arthropoda</taxon>
        <taxon>Hexapoda</taxon>
        <taxon>Insecta</taxon>
        <taxon>Pterygota</taxon>
        <taxon>Neoptera</taxon>
        <taxon>Endopterygota</taxon>
        <taxon>Diptera</taxon>
        <taxon>Nematocera</taxon>
        <taxon>Sciaroidea</taxon>
        <taxon>Sciaridae</taxon>
        <taxon>Pseudolycoriella</taxon>
    </lineage>
</organism>
<name>A0A9Q0N6Y6_9DIPT</name>
<proteinExistence type="predicted"/>
<evidence type="ECO:0000313" key="2">
    <source>
        <dbReference type="Proteomes" id="UP001151699"/>
    </source>
</evidence>
<gene>
    <name evidence="1" type="ORF">Bhyg_09642</name>
</gene>
<evidence type="ECO:0008006" key="3">
    <source>
        <dbReference type="Google" id="ProtNLM"/>
    </source>
</evidence>
<sequence length="330" mass="37029">MNFEQHTRARILGLQKERLVELLENFFVRQVGRNYNVNGVEITKANWQSFADVLNSIGPPKYAHEWKTSFNTMKSRVRSKMLTVIESGGTTQVSLTAVDQKIYNMYPHNLNHLHVNNQDIVGVTSVTEPSLSEMPGNSLVSEEAIEHGDLPVNEEEQEDSAVNDAQSKALIDCLEQFVADSEVGSYIDDALWSVLESHLNTLGPSKDILEWKLHVNSLKLQIRRKAKQVLDNGGIPQHYLSDQEMRVYRMIPYLRFKHDSSTGSNCEDGDGFRMLNVVECTSSQMTGTAEPVASFIAATGEEVVSPMLQEAQIIDSPILDTADNDDFHFV</sequence>
<feature type="non-terminal residue" evidence="1">
    <location>
        <position position="1"/>
    </location>
</feature>
<keyword evidence="2" id="KW-1185">Reference proteome</keyword>
<dbReference type="Proteomes" id="UP001151699">
    <property type="component" value="Chromosome B"/>
</dbReference>
<reference evidence="1" key="1">
    <citation type="submission" date="2022-07" db="EMBL/GenBank/DDBJ databases">
        <authorList>
            <person name="Trinca V."/>
            <person name="Uliana J.V.C."/>
            <person name="Torres T.T."/>
            <person name="Ward R.J."/>
            <person name="Monesi N."/>
        </authorList>
    </citation>
    <scope>NUCLEOTIDE SEQUENCE</scope>
    <source>
        <strain evidence="1">HSMRA1968</strain>
        <tissue evidence="1">Whole embryos</tissue>
    </source>
</reference>
<accession>A0A9Q0N6Y6</accession>
<comment type="caution">
    <text evidence="1">The sequence shown here is derived from an EMBL/GenBank/DDBJ whole genome shotgun (WGS) entry which is preliminary data.</text>
</comment>
<dbReference type="AlphaFoldDB" id="A0A9Q0N6Y6"/>
<dbReference type="EMBL" id="WJQU01000002">
    <property type="protein sequence ID" value="KAJ6644673.1"/>
    <property type="molecule type" value="Genomic_DNA"/>
</dbReference>